<dbReference type="RefSeq" id="WP_194313297.1">
    <property type="nucleotide sequence ID" value="NZ_JADHEC010000089.1"/>
</dbReference>
<evidence type="ECO:0000313" key="1">
    <source>
        <dbReference type="EMBL" id="MBF2710082.1"/>
    </source>
</evidence>
<dbReference type="EMBL" id="JADHEC010000089">
    <property type="protein sequence ID" value="MBF2710082.1"/>
    <property type="molecule type" value="Genomic_DNA"/>
</dbReference>
<comment type="caution">
    <text evidence="1">The sequence shown here is derived from an EMBL/GenBank/DDBJ whole genome shotgun (WGS) entry which is preliminary data.</text>
</comment>
<reference evidence="1" key="1">
    <citation type="submission" date="2020-11" db="EMBL/GenBank/DDBJ databases">
        <title>Genome of Flavobacterium soyangense.</title>
        <authorList>
            <person name="Liu Q."/>
            <person name="Xin Y.-H."/>
        </authorList>
    </citation>
    <scope>NUCLEOTIDE SEQUENCE</scope>
    <source>
        <strain evidence="1">CGMCC 1.13493</strain>
    </source>
</reference>
<accession>A0A930UFU8</accession>
<gene>
    <name evidence="1" type="ORF">IR213_16075</name>
</gene>
<keyword evidence="2" id="KW-1185">Reference proteome</keyword>
<organism evidence="1 2">
    <name type="scientific">Flavobacterium soyangense</name>
    <dbReference type="NCBI Taxonomy" id="2023265"/>
    <lineage>
        <taxon>Bacteria</taxon>
        <taxon>Pseudomonadati</taxon>
        <taxon>Bacteroidota</taxon>
        <taxon>Flavobacteriia</taxon>
        <taxon>Flavobacteriales</taxon>
        <taxon>Flavobacteriaceae</taxon>
        <taxon>Flavobacterium</taxon>
    </lineage>
</organism>
<evidence type="ECO:0000313" key="2">
    <source>
        <dbReference type="Proteomes" id="UP000646211"/>
    </source>
</evidence>
<protein>
    <submittedName>
        <fullName evidence="1">Uncharacterized protein</fullName>
    </submittedName>
</protein>
<sequence>MTPQQQKNKIAELEQWLRDNPSHENRTVIETDLRKLKEPDEHWPVERDTFDLRNHNFYNV</sequence>
<proteinExistence type="predicted"/>
<dbReference type="Proteomes" id="UP000646211">
    <property type="component" value="Unassembled WGS sequence"/>
</dbReference>
<dbReference type="AlphaFoldDB" id="A0A930UFU8"/>
<name>A0A930UFU8_9FLAO</name>